<gene>
    <name evidence="2" type="ORF">CCASEI_08480</name>
</gene>
<name>A0ABN4CD10_9CORY</name>
<evidence type="ECO:0000313" key="3">
    <source>
        <dbReference type="Proteomes" id="UP000019226"/>
    </source>
</evidence>
<dbReference type="InterPro" id="IPR052509">
    <property type="entry name" value="Metal_resp_DNA-bind_regulator"/>
</dbReference>
<dbReference type="GeneID" id="82877832"/>
<proteinExistence type="predicted"/>
<dbReference type="Proteomes" id="UP000019226">
    <property type="component" value="Chromosome"/>
</dbReference>
<dbReference type="InterPro" id="IPR036390">
    <property type="entry name" value="WH_DNA-bd_sf"/>
</dbReference>
<sequence>MWKFDAASSLLPVAVLASIGKTPAHGYEIRQRLSENGFGEFKGGTIYPLLKRLEEAELVTATWDIPGTGPTRKVYELSQAGKEIVDKEINNIERLLNVIKAFSEGN</sequence>
<reference evidence="3" key="1">
    <citation type="submission" date="2013-02" db="EMBL/GenBank/DDBJ databases">
        <title>The complete genome sequence of Corynebacterium casei LMG S-19264 (=DSM 44701).</title>
        <authorList>
            <person name="Ruckert C."/>
            <person name="Albersmeier A."/>
            <person name="Kalinowski J."/>
        </authorList>
    </citation>
    <scope>NUCLEOTIDE SEQUENCE [LARGE SCALE GENOMIC DNA]</scope>
    <source>
        <strain evidence="3">LMG S-19264</strain>
    </source>
</reference>
<dbReference type="EMBL" id="CP004350">
    <property type="protein sequence ID" value="AHI20259.1"/>
    <property type="molecule type" value="Genomic_DNA"/>
</dbReference>
<dbReference type="RefSeq" id="WP_006823342.1">
    <property type="nucleotide sequence ID" value="NZ_CP004350.1"/>
</dbReference>
<dbReference type="PANTHER" id="PTHR33169:SF14">
    <property type="entry name" value="TRANSCRIPTIONAL REGULATOR RV3488"/>
    <property type="match status" value="1"/>
</dbReference>
<accession>A0ABN4CD10</accession>
<feature type="domain" description="Transcription regulator PadR N-terminal" evidence="1">
    <location>
        <begin position="15"/>
        <end position="84"/>
    </location>
</feature>
<dbReference type="InterPro" id="IPR005149">
    <property type="entry name" value="Tscrpt_reg_PadR_N"/>
</dbReference>
<dbReference type="Gene3D" id="1.10.10.10">
    <property type="entry name" value="Winged helix-like DNA-binding domain superfamily/Winged helix DNA-binding domain"/>
    <property type="match status" value="1"/>
</dbReference>
<dbReference type="SUPFAM" id="SSF46785">
    <property type="entry name" value="Winged helix' DNA-binding domain"/>
    <property type="match status" value="1"/>
</dbReference>
<dbReference type="PANTHER" id="PTHR33169">
    <property type="entry name" value="PADR-FAMILY TRANSCRIPTIONAL REGULATOR"/>
    <property type="match status" value="1"/>
</dbReference>
<dbReference type="InterPro" id="IPR036388">
    <property type="entry name" value="WH-like_DNA-bd_sf"/>
</dbReference>
<organism evidence="2 3">
    <name type="scientific">Corynebacterium casei LMG S-19264</name>
    <dbReference type="NCBI Taxonomy" id="1285583"/>
    <lineage>
        <taxon>Bacteria</taxon>
        <taxon>Bacillati</taxon>
        <taxon>Actinomycetota</taxon>
        <taxon>Actinomycetes</taxon>
        <taxon>Mycobacteriales</taxon>
        <taxon>Corynebacteriaceae</taxon>
        <taxon>Corynebacterium</taxon>
    </lineage>
</organism>
<evidence type="ECO:0000259" key="1">
    <source>
        <dbReference type="Pfam" id="PF03551"/>
    </source>
</evidence>
<dbReference type="Pfam" id="PF03551">
    <property type="entry name" value="PadR"/>
    <property type="match status" value="1"/>
</dbReference>
<evidence type="ECO:0000313" key="2">
    <source>
        <dbReference type="EMBL" id="AHI20259.1"/>
    </source>
</evidence>
<protein>
    <submittedName>
        <fullName evidence="2">Transcriptional regulator</fullName>
    </submittedName>
</protein>
<keyword evidence="3" id="KW-1185">Reference proteome</keyword>